<accession>A0ABT3W9K9</accession>
<gene>
    <name evidence="2" type="ORF">NQF64_04195</name>
</gene>
<dbReference type="InterPro" id="IPR054252">
    <property type="entry name" value="Pam3_gp18"/>
</dbReference>
<feature type="domain" description="Cyanophage baseplate Pam3 plug gp18" evidence="1">
    <location>
        <begin position="1"/>
        <end position="93"/>
    </location>
</feature>
<evidence type="ECO:0000313" key="3">
    <source>
        <dbReference type="Proteomes" id="UP001165648"/>
    </source>
</evidence>
<protein>
    <recommendedName>
        <fullName evidence="1">Cyanophage baseplate Pam3 plug gp18 domain-containing protein</fullName>
    </recommendedName>
</protein>
<sequence>MAIIPLNASPSQEITTTLSGAPCRIWLRQLSTGMYLDLWLNEQPLIMGAVCLTSVDLIRNPTSPLSGKLFFTDTQGNDDPYYTGVGNRFFLQYEVS</sequence>
<keyword evidence="3" id="KW-1185">Reference proteome</keyword>
<dbReference type="Proteomes" id="UP001165648">
    <property type="component" value="Unassembled WGS sequence"/>
</dbReference>
<comment type="caution">
    <text evidence="2">The sequence shown here is derived from an EMBL/GenBank/DDBJ whole genome shotgun (WGS) entry which is preliminary data.</text>
</comment>
<evidence type="ECO:0000313" key="2">
    <source>
        <dbReference type="EMBL" id="MCX5614444.1"/>
    </source>
</evidence>
<proteinExistence type="predicted"/>
<name>A0ABT3W9K9_9PROT</name>
<dbReference type="EMBL" id="JANIDW010000001">
    <property type="protein sequence ID" value="MCX5614444.1"/>
    <property type="molecule type" value="Genomic_DNA"/>
</dbReference>
<dbReference type="Pfam" id="PF22479">
    <property type="entry name" value="Pam3_gp18"/>
    <property type="match status" value="1"/>
</dbReference>
<organism evidence="2 3">
    <name type="scientific">Bombella saccharophila</name>
    <dbReference type="NCBI Taxonomy" id="2967338"/>
    <lineage>
        <taxon>Bacteria</taxon>
        <taxon>Pseudomonadati</taxon>
        <taxon>Pseudomonadota</taxon>
        <taxon>Alphaproteobacteria</taxon>
        <taxon>Acetobacterales</taxon>
        <taxon>Acetobacteraceae</taxon>
        <taxon>Bombella</taxon>
    </lineage>
</organism>
<dbReference type="RefSeq" id="WP_266106553.1">
    <property type="nucleotide sequence ID" value="NZ_JANIDW010000001.1"/>
</dbReference>
<evidence type="ECO:0000259" key="1">
    <source>
        <dbReference type="Pfam" id="PF22479"/>
    </source>
</evidence>
<reference evidence="2 3" key="1">
    <citation type="submission" date="2022-07" db="EMBL/GenBank/DDBJ databases">
        <title>Bombella genomes.</title>
        <authorList>
            <person name="Harer L."/>
            <person name="Styblova S."/>
            <person name="Ehrmann M."/>
        </authorList>
    </citation>
    <scope>NUCLEOTIDE SEQUENCE [LARGE SCALE GENOMIC DNA]</scope>
    <source>
        <strain evidence="2 3">TMW 2.2558</strain>
    </source>
</reference>